<dbReference type="InterPro" id="IPR001647">
    <property type="entry name" value="HTH_TetR"/>
</dbReference>
<proteinExistence type="predicted"/>
<evidence type="ECO:0000313" key="6">
    <source>
        <dbReference type="Proteomes" id="UP000185604"/>
    </source>
</evidence>
<dbReference type="GO" id="GO:0003677">
    <property type="term" value="F:DNA binding"/>
    <property type="evidence" value="ECO:0007669"/>
    <property type="project" value="UniProtKB-UniRule"/>
</dbReference>
<dbReference type="PANTHER" id="PTHR43479:SF8">
    <property type="entry name" value="TRANSCRIPTIONAL REGULATOR, TETR FAMILY"/>
    <property type="match status" value="1"/>
</dbReference>
<organism evidence="5 6">
    <name type="scientific">Bacillus paralicheniformis</name>
    <dbReference type="NCBI Taxonomy" id="1648923"/>
    <lineage>
        <taxon>Bacteria</taxon>
        <taxon>Bacillati</taxon>
        <taxon>Bacillota</taxon>
        <taxon>Bacilli</taxon>
        <taxon>Bacillales</taxon>
        <taxon>Bacillaceae</taxon>
        <taxon>Bacillus</taxon>
    </lineage>
</organism>
<dbReference type="EMBL" id="LKPO01000021">
    <property type="protein sequence ID" value="OLF90280.1"/>
    <property type="molecule type" value="Genomic_DNA"/>
</dbReference>
<dbReference type="Gene3D" id="1.10.357.10">
    <property type="entry name" value="Tetracycline Repressor, domain 2"/>
    <property type="match status" value="1"/>
</dbReference>
<dbReference type="AlphaFoldDB" id="A0A7Z1B3B3"/>
<accession>A0A7Z1B3B3</accession>
<sequence length="203" mass="22891">MDVGNEKGRKGKESRKRLLTVAANEFANRGFHETKVSTIVKRAGLTQPSFYLYFPSKDAIYNELINGFHANLKNLIESFRLEEGIEKKHVSKRVTAAVEAVFRFLAEDPDLTRIGFFLSPEAYEMKKDLTLALKENLKAEQELGYFRSGLEMETVAECLTGMIEHLADIYLLDGSKAPSSLAKQITDLLIHGMLVNPQHPETE</sequence>
<dbReference type="InterPro" id="IPR009057">
    <property type="entry name" value="Homeodomain-like_sf"/>
</dbReference>
<dbReference type="Gene3D" id="1.10.10.60">
    <property type="entry name" value="Homeodomain-like"/>
    <property type="match status" value="1"/>
</dbReference>
<keyword evidence="2 3" id="KW-0238">DNA-binding</keyword>
<dbReference type="SUPFAM" id="SSF46689">
    <property type="entry name" value="Homeodomain-like"/>
    <property type="match status" value="1"/>
</dbReference>
<dbReference type="PROSITE" id="PS50977">
    <property type="entry name" value="HTH_TETR_2"/>
    <property type="match status" value="1"/>
</dbReference>
<reference evidence="5 6" key="1">
    <citation type="journal article" date="2016" name="Front. Microbiol.">
        <title>High-Level Heat Resistance of Spores of Bacillus amyloliquefaciens and Bacillus licheniformis Results from the Presence of a spoVA Operon in a Tn1546 Transposon.</title>
        <authorList>
            <person name="Berendsen E.M."/>
            <person name="Koning R.A."/>
            <person name="Boekhorst J."/>
            <person name="de Jong A."/>
            <person name="Kuipers O.P."/>
            <person name="Wells-Bennik M.H."/>
        </authorList>
    </citation>
    <scope>NUCLEOTIDE SEQUENCE [LARGE SCALE GENOMIC DNA]</scope>
    <source>
        <strain evidence="5 6">B4121</strain>
    </source>
</reference>
<evidence type="ECO:0000313" key="5">
    <source>
        <dbReference type="EMBL" id="OLF90280.1"/>
    </source>
</evidence>
<dbReference type="Pfam" id="PF00440">
    <property type="entry name" value="TetR_N"/>
    <property type="match status" value="1"/>
</dbReference>
<name>A0A7Z1B3B3_9BACI</name>
<evidence type="ECO:0000256" key="3">
    <source>
        <dbReference type="PROSITE-ProRule" id="PRU00335"/>
    </source>
</evidence>
<gene>
    <name evidence="5" type="ORF">B4121_3555</name>
</gene>
<dbReference type="PRINTS" id="PR00455">
    <property type="entry name" value="HTHTETR"/>
</dbReference>
<dbReference type="SUPFAM" id="SSF48498">
    <property type="entry name" value="Tetracyclin repressor-like, C-terminal domain"/>
    <property type="match status" value="1"/>
</dbReference>
<protein>
    <submittedName>
        <fullName evidence="5">Transcriptional regulator TetR family</fullName>
    </submittedName>
</protein>
<dbReference type="PANTHER" id="PTHR43479">
    <property type="entry name" value="ACREF/ENVCD OPERON REPRESSOR-RELATED"/>
    <property type="match status" value="1"/>
</dbReference>
<evidence type="ECO:0000256" key="1">
    <source>
        <dbReference type="ARBA" id="ARBA00022491"/>
    </source>
</evidence>
<evidence type="ECO:0000256" key="2">
    <source>
        <dbReference type="ARBA" id="ARBA00023125"/>
    </source>
</evidence>
<keyword evidence="1" id="KW-0678">Repressor</keyword>
<feature type="domain" description="HTH tetR-type" evidence="4">
    <location>
        <begin position="12"/>
        <end position="72"/>
    </location>
</feature>
<comment type="caution">
    <text evidence="5">The sequence shown here is derived from an EMBL/GenBank/DDBJ whole genome shotgun (WGS) entry which is preliminary data.</text>
</comment>
<feature type="DNA-binding region" description="H-T-H motif" evidence="3">
    <location>
        <begin position="35"/>
        <end position="54"/>
    </location>
</feature>
<dbReference type="Proteomes" id="UP000185604">
    <property type="component" value="Unassembled WGS sequence"/>
</dbReference>
<evidence type="ECO:0000259" key="4">
    <source>
        <dbReference type="PROSITE" id="PS50977"/>
    </source>
</evidence>
<dbReference type="InterPro" id="IPR050624">
    <property type="entry name" value="HTH-type_Tx_Regulator"/>
</dbReference>
<dbReference type="InterPro" id="IPR036271">
    <property type="entry name" value="Tet_transcr_reg_TetR-rel_C_sf"/>
</dbReference>